<dbReference type="AlphaFoldDB" id="A0A937X655"/>
<gene>
    <name evidence="2" type="ORF">FJZ00_07705</name>
</gene>
<dbReference type="Proteomes" id="UP000703893">
    <property type="component" value="Unassembled WGS sequence"/>
</dbReference>
<comment type="caution">
    <text evidence="2">The sequence shown here is derived from an EMBL/GenBank/DDBJ whole genome shotgun (WGS) entry which is preliminary data.</text>
</comment>
<proteinExistence type="predicted"/>
<feature type="chain" id="PRO_5037368613" description="HD domain-containing protein" evidence="1">
    <location>
        <begin position="22"/>
        <end position="356"/>
    </location>
</feature>
<feature type="signal peptide" evidence="1">
    <location>
        <begin position="1"/>
        <end position="21"/>
    </location>
</feature>
<accession>A0A937X655</accession>
<keyword evidence="1" id="KW-0732">Signal</keyword>
<dbReference type="EMBL" id="VGJX01000414">
    <property type="protein sequence ID" value="MBM3275022.1"/>
    <property type="molecule type" value="Genomic_DNA"/>
</dbReference>
<reference evidence="2 3" key="1">
    <citation type="submission" date="2019-03" db="EMBL/GenBank/DDBJ databases">
        <title>Lake Tanganyika Metagenome-Assembled Genomes (MAGs).</title>
        <authorList>
            <person name="Tran P."/>
        </authorList>
    </citation>
    <scope>NUCLEOTIDE SEQUENCE [LARGE SCALE GENOMIC DNA]</scope>
    <source>
        <strain evidence="2">K_DeepCast_65m_m2_236</strain>
    </source>
</reference>
<evidence type="ECO:0000313" key="3">
    <source>
        <dbReference type="Proteomes" id="UP000703893"/>
    </source>
</evidence>
<evidence type="ECO:0008006" key="4">
    <source>
        <dbReference type="Google" id="ProtNLM"/>
    </source>
</evidence>
<evidence type="ECO:0000313" key="2">
    <source>
        <dbReference type="EMBL" id="MBM3275022.1"/>
    </source>
</evidence>
<evidence type="ECO:0000256" key="1">
    <source>
        <dbReference type="SAM" id="SignalP"/>
    </source>
</evidence>
<protein>
    <recommendedName>
        <fullName evidence="4">HD domain-containing protein</fullName>
    </recommendedName>
</protein>
<name>A0A937X655_9BACT</name>
<sequence>MRKALLGSLIGLVLLLPASLAAGQARTDPLVALKLAAVSVMSPLEVARASSRTRSAAQKVREAAKEIKDRELRSAVGSMLDAPAPRLLGATSSYEAFQAAAGGGWAGHHGYPGGLAVHTWLNLRHAWALVDLYRDEYEMWTDRDLVTAAVICHDVLKAWTNQFWPLWSKETGQFHVPPEVAKGGKYAAWGAYGLMGHHNALMASELMYRKAPPRLVFASLSHVDQALDSRDDGPRRTSDETWERTLDDAFTWVEEVDPKAALPYRRLYDAGDHRSMEAGINFLADADWNLTQGRATPWADKAFVRFASRYGLKPASKDWGMARNWAYAHVDPMKVAAVAQHRGIGEAELLIEQAFR</sequence>
<organism evidence="2 3">
    <name type="scientific">Candidatus Tanganyikabacteria bacterium</name>
    <dbReference type="NCBI Taxonomy" id="2961651"/>
    <lineage>
        <taxon>Bacteria</taxon>
        <taxon>Bacillati</taxon>
        <taxon>Candidatus Sericytochromatia</taxon>
        <taxon>Candidatus Tanganyikabacteria</taxon>
    </lineage>
</organism>